<keyword evidence="3" id="KW-1185">Reference proteome</keyword>
<feature type="coiled-coil region" evidence="1">
    <location>
        <begin position="6"/>
        <end position="61"/>
    </location>
</feature>
<accession>A0A1J1E5G4</accession>
<evidence type="ECO:0000256" key="1">
    <source>
        <dbReference type="SAM" id="Coils"/>
    </source>
</evidence>
<dbReference type="KEGG" id="ise:JBKA6_0537"/>
<name>A0A1J1E5G4_9FLAO</name>
<evidence type="ECO:0008006" key="4">
    <source>
        <dbReference type="Google" id="ProtNLM"/>
    </source>
</evidence>
<dbReference type="Proteomes" id="UP000243197">
    <property type="component" value="Chromosome"/>
</dbReference>
<evidence type="ECO:0000313" key="2">
    <source>
        <dbReference type="EMBL" id="BAV94550.1"/>
    </source>
</evidence>
<proteinExistence type="predicted"/>
<sequence>MIWTMSENSLQLVEEIEKQIKILLEKYQKIKEYNSFLLDKIGELEKERKKLTEQNLALKFDSISEGKEEVNQEIDYLVNQLNDCVIELSRR</sequence>
<dbReference type="EMBL" id="AP014564">
    <property type="protein sequence ID" value="BAV94550.1"/>
    <property type="molecule type" value="Genomic_DNA"/>
</dbReference>
<keyword evidence="1" id="KW-0175">Coiled coil</keyword>
<organism evidence="2 3">
    <name type="scientific">Ichthyobacterium seriolicida</name>
    <dbReference type="NCBI Taxonomy" id="242600"/>
    <lineage>
        <taxon>Bacteria</taxon>
        <taxon>Pseudomonadati</taxon>
        <taxon>Bacteroidota</taxon>
        <taxon>Flavobacteriia</taxon>
        <taxon>Flavobacteriales</taxon>
        <taxon>Ichthyobacteriaceae</taxon>
        <taxon>Ichthyobacterium</taxon>
    </lineage>
</organism>
<gene>
    <name evidence="2" type="ORF">JBKA6_0537</name>
</gene>
<dbReference type="AlphaFoldDB" id="A0A1J1E5G4"/>
<reference evidence="2 3" key="1">
    <citation type="submission" date="2014-03" db="EMBL/GenBank/DDBJ databases">
        <title>complete genome sequence of Flavobacteriaceae bacterium JBKA-6.</title>
        <authorList>
            <person name="Takano T."/>
            <person name="Nakamura Y."/>
            <person name="Takuma S."/>
            <person name="Yasuike M."/>
            <person name="Matsuyama T."/>
            <person name="Sakai T."/>
            <person name="Fujiwara A."/>
            <person name="Kimoto K."/>
            <person name="Fukuda Y."/>
            <person name="Kondo H."/>
            <person name="Hirono I."/>
            <person name="Nakayasu C."/>
        </authorList>
    </citation>
    <scope>NUCLEOTIDE SEQUENCE [LARGE SCALE GENOMIC DNA]</scope>
    <source>
        <strain evidence="2 3">JBKA-6</strain>
    </source>
</reference>
<evidence type="ECO:0000313" key="3">
    <source>
        <dbReference type="Proteomes" id="UP000243197"/>
    </source>
</evidence>
<protein>
    <recommendedName>
        <fullName evidence="4">Cell division protein ZapB</fullName>
    </recommendedName>
</protein>